<dbReference type="InterPro" id="IPR013078">
    <property type="entry name" value="His_Pase_superF_clade-1"/>
</dbReference>
<name>A0A975ZLQ3_9RHOB</name>
<dbReference type="InterPro" id="IPR029033">
    <property type="entry name" value="His_PPase_superfam"/>
</dbReference>
<dbReference type="InterPro" id="IPR001345">
    <property type="entry name" value="PG/BPGM_mutase_AS"/>
</dbReference>
<dbReference type="Gene3D" id="3.40.50.1240">
    <property type="entry name" value="Phosphoglycerate mutase-like"/>
    <property type="match status" value="1"/>
</dbReference>
<organism evidence="2 3">
    <name type="scientific">Marinovum algicola</name>
    <dbReference type="NCBI Taxonomy" id="42444"/>
    <lineage>
        <taxon>Bacteria</taxon>
        <taxon>Pseudomonadati</taxon>
        <taxon>Pseudomonadota</taxon>
        <taxon>Alphaproteobacteria</taxon>
        <taxon>Rhodobacterales</taxon>
        <taxon>Roseobacteraceae</taxon>
        <taxon>Marinovum</taxon>
    </lineage>
</organism>
<feature type="binding site" evidence="1">
    <location>
        <position position="64"/>
    </location>
    <ligand>
        <name>substrate</name>
    </ligand>
</feature>
<evidence type="ECO:0000313" key="3">
    <source>
        <dbReference type="Proteomes" id="UP000182932"/>
    </source>
</evidence>
<comment type="caution">
    <text evidence="2">The sequence shown here is derived from an EMBL/GenBank/DDBJ whole genome shotgun (WGS) entry which is preliminary data.</text>
</comment>
<protein>
    <submittedName>
        <fullName evidence="2">Probable phosphoglycerate mutase</fullName>
    </submittedName>
</protein>
<dbReference type="PANTHER" id="PTHR48100">
    <property type="entry name" value="BROAD-SPECIFICITY PHOSPHATASE YOR283W-RELATED"/>
    <property type="match status" value="1"/>
</dbReference>
<gene>
    <name evidence="2" type="ORF">SAMN04487940_101511</name>
</gene>
<dbReference type="InterPro" id="IPR050275">
    <property type="entry name" value="PGM_Phosphatase"/>
</dbReference>
<dbReference type="SMART" id="SM00855">
    <property type="entry name" value="PGAM"/>
    <property type="match status" value="1"/>
</dbReference>
<sequence>MTDVAPPPRSFCLIRHGETTANADGCIAGRTDVALTERGRAQARALADRAWPMRIALYSSPLSRARETCDLGFPGLAFTCHDGLRERDWGVFEGRPLADQPRREDTPEAGECWPGMQARVHQAICEICAASGAALPVLVCHSGVIRAARLLWTGGGVGARPANAVPILFQRSGGQFEEKEL</sequence>
<dbReference type="AlphaFoldDB" id="A0A975ZLQ3"/>
<dbReference type="PROSITE" id="PS00175">
    <property type="entry name" value="PG_MUTASE"/>
    <property type="match status" value="1"/>
</dbReference>
<dbReference type="GO" id="GO:0016791">
    <property type="term" value="F:phosphatase activity"/>
    <property type="evidence" value="ECO:0007669"/>
    <property type="project" value="TreeGrafter"/>
</dbReference>
<dbReference type="EMBL" id="FNYY01000001">
    <property type="protein sequence ID" value="SEI65608.1"/>
    <property type="molecule type" value="Genomic_DNA"/>
</dbReference>
<dbReference type="RefSeq" id="WP_074834691.1">
    <property type="nucleotide sequence ID" value="NZ_FNYY01000001.1"/>
</dbReference>
<evidence type="ECO:0000256" key="1">
    <source>
        <dbReference type="PIRSR" id="PIRSR613078-2"/>
    </source>
</evidence>
<dbReference type="Proteomes" id="UP000182932">
    <property type="component" value="Unassembled WGS sequence"/>
</dbReference>
<keyword evidence="3" id="KW-1185">Reference proteome</keyword>
<dbReference type="SUPFAM" id="SSF53254">
    <property type="entry name" value="Phosphoglycerate mutase-like"/>
    <property type="match status" value="1"/>
</dbReference>
<accession>A0A975ZLQ3</accession>
<dbReference type="Pfam" id="PF00300">
    <property type="entry name" value="His_Phos_1"/>
    <property type="match status" value="1"/>
</dbReference>
<reference evidence="2 3" key="1">
    <citation type="submission" date="2016-10" db="EMBL/GenBank/DDBJ databases">
        <authorList>
            <person name="Varghese N."/>
            <person name="Submissions S."/>
        </authorList>
    </citation>
    <scope>NUCLEOTIDE SEQUENCE [LARGE SCALE GENOMIC DNA]</scope>
    <source>
        <strain evidence="2 3">FF3</strain>
    </source>
</reference>
<proteinExistence type="predicted"/>
<dbReference type="CDD" id="cd07067">
    <property type="entry name" value="HP_PGM_like"/>
    <property type="match status" value="1"/>
</dbReference>
<dbReference type="GeneID" id="80816777"/>
<evidence type="ECO:0000313" key="2">
    <source>
        <dbReference type="EMBL" id="SEI65608.1"/>
    </source>
</evidence>
<feature type="binding site" evidence="1">
    <location>
        <begin position="15"/>
        <end position="22"/>
    </location>
    <ligand>
        <name>substrate</name>
    </ligand>
</feature>